<proteinExistence type="predicted"/>
<organism evidence="2 3">
    <name type="scientific">Panaeolus cyanescens</name>
    <dbReference type="NCBI Taxonomy" id="181874"/>
    <lineage>
        <taxon>Eukaryota</taxon>
        <taxon>Fungi</taxon>
        <taxon>Dikarya</taxon>
        <taxon>Basidiomycota</taxon>
        <taxon>Agaricomycotina</taxon>
        <taxon>Agaricomycetes</taxon>
        <taxon>Agaricomycetidae</taxon>
        <taxon>Agaricales</taxon>
        <taxon>Agaricineae</taxon>
        <taxon>Galeropsidaceae</taxon>
        <taxon>Panaeolus</taxon>
    </lineage>
</organism>
<evidence type="ECO:0000313" key="3">
    <source>
        <dbReference type="Proteomes" id="UP000284842"/>
    </source>
</evidence>
<evidence type="ECO:0000256" key="1">
    <source>
        <dbReference type="SAM" id="MobiDB-lite"/>
    </source>
</evidence>
<dbReference type="InParanoid" id="A0A409WSW1"/>
<comment type="caution">
    <text evidence="2">The sequence shown here is derived from an EMBL/GenBank/DDBJ whole genome shotgun (WGS) entry which is preliminary data.</text>
</comment>
<dbReference type="Proteomes" id="UP000284842">
    <property type="component" value="Unassembled WGS sequence"/>
</dbReference>
<dbReference type="AlphaFoldDB" id="A0A409WSW1"/>
<feature type="compositionally biased region" description="Polar residues" evidence="1">
    <location>
        <begin position="168"/>
        <end position="180"/>
    </location>
</feature>
<gene>
    <name evidence="2" type="ORF">CVT24_006489</name>
</gene>
<protein>
    <submittedName>
        <fullName evidence="2">Uncharacterized protein</fullName>
    </submittedName>
</protein>
<dbReference type="EMBL" id="NHTK01005260">
    <property type="protein sequence ID" value="PPQ81603.1"/>
    <property type="molecule type" value="Genomic_DNA"/>
</dbReference>
<dbReference type="OrthoDB" id="73076at2759"/>
<feature type="region of interest" description="Disordered" evidence="1">
    <location>
        <begin position="123"/>
        <end position="194"/>
    </location>
</feature>
<evidence type="ECO:0000313" key="2">
    <source>
        <dbReference type="EMBL" id="PPQ81603.1"/>
    </source>
</evidence>
<name>A0A409WSW1_9AGAR</name>
<keyword evidence="3" id="KW-1185">Reference proteome</keyword>
<reference evidence="2 3" key="1">
    <citation type="journal article" date="2018" name="Evol. Lett.">
        <title>Horizontal gene cluster transfer increased hallucinogenic mushroom diversity.</title>
        <authorList>
            <person name="Reynolds H.T."/>
            <person name="Vijayakumar V."/>
            <person name="Gluck-Thaler E."/>
            <person name="Korotkin H.B."/>
            <person name="Matheny P.B."/>
            <person name="Slot J.C."/>
        </authorList>
    </citation>
    <scope>NUCLEOTIDE SEQUENCE [LARGE SCALE GENOMIC DNA]</scope>
    <source>
        <strain evidence="2 3">2629</strain>
    </source>
</reference>
<sequence length="407" mass="44723">MRWFLLLARFTETNPIAAASNTRLSDLAQADDLDWDITTDYNFPSIAQTVLNDLPERPAPQAVSTTSPSPLLAPGVPLSSSSNAMSIANLLCDDLPPDGQQKPCSNSAELQDDVLMTDVSEAPTVNTPTIAVAHPTPSSTPKRPRSETDASGHNSKPVQKRTKPHVAQEQSTPPKSGQSRSAKKSKELRQKVKEGTYIPTTAQLTTWREKILKMDPSAKFQQHQTTNHGYRNVPGLAQDAEKAHVVEVMDTMKTWVPEHKLHRIVSTLCKKEALILSNGEPKLCSECQTVFASQAFKNALNKSPPKLETNYKHVPKEFRNKAMGDLYAKHKGLKGIFDAPGDPHIKVAKAFIDGKLKAHGVFGGIVSAMAVELERGERGVGKQNFPYSPEYYEFCQIICDASPQAYE</sequence>
<dbReference type="STRING" id="181874.A0A409WSW1"/>
<feature type="compositionally biased region" description="Basic and acidic residues" evidence="1">
    <location>
        <begin position="184"/>
        <end position="194"/>
    </location>
</feature>
<accession>A0A409WSW1</accession>